<comment type="caution">
    <text evidence="1">The sequence shown here is derived from an EMBL/GenBank/DDBJ whole genome shotgun (WGS) entry which is preliminary data.</text>
</comment>
<protein>
    <submittedName>
        <fullName evidence="1">Uncharacterized protein</fullName>
    </submittedName>
</protein>
<reference evidence="2" key="1">
    <citation type="journal article" date="2022" name="Mol. Ecol. Resour.">
        <title>The genomes of chicory, endive, great burdock and yacon provide insights into Asteraceae palaeo-polyploidization history and plant inulin production.</title>
        <authorList>
            <person name="Fan W."/>
            <person name="Wang S."/>
            <person name="Wang H."/>
            <person name="Wang A."/>
            <person name="Jiang F."/>
            <person name="Liu H."/>
            <person name="Zhao H."/>
            <person name="Xu D."/>
            <person name="Zhang Y."/>
        </authorList>
    </citation>
    <scope>NUCLEOTIDE SEQUENCE [LARGE SCALE GENOMIC DNA]</scope>
    <source>
        <strain evidence="2">cv. Yunnan</strain>
    </source>
</reference>
<reference evidence="1 2" key="2">
    <citation type="journal article" date="2022" name="Mol. Ecol. Resour.">
        <title>The genomes of chicory, endive, great burdock and yacon provide insights into Asteraceae paleo-polyploidization history and plant inulin production.</title>
        <authorList>
            <person name="Fan W."/>
            <person name="Wang S."/>
            <person name="Wang H."/>
            <person name="Wang A."/>
            <person name="Jiang F."/>
            <person name="Liu H."/>
            <person name="Zhao H."/>
            <person name="Xu D."/>
            <person name="Zhang Y."/>
        </authorList>
    </citation>
    <scope>NUCLEOTIDE SEQUENCE [LARGE SCALE GENOMIC DNA]</scope>
    <source>
        <strain evidence="2">cv. Yunnan</strain>
        <tissue evidence="1">Leaves</tissue>
    </source>
</reference>
<keyword evidence="2" id="KW-1185">Reference proteome</keyword>
<name>A0ACB9DC88_9ASTR</name>
<organism evidence="1 2">
    <name type="scientific">Smallanthus sonchifolius</name>
    <dbReference type="NCBI Taxonomy" id="185202"/>
    <lineage>
        <taxon>Eukaryota</taxon>
        <taxon>Viridiplantae</taxon>
        <taxon>Streptophyta</taxon>
        <taxon>Embryophyta</taxon>
        <taxon>Tracheophyta</taxon>
        <taxon>Spermatophyta</taxon>
        <taxon>Magnoliopsida</taxon>
        <taxon>eudicotyledons</taxon>
        <taxon>Gunneridae</taxon>
        <taxon>Pentapetalae</taxon>
        <taxon>asterids</taxon>
        <taxon>campanulids</taxon>
        <taxon>Asterales</taxon>
        <taxon>Asteraceae</taxon>
        <taxon>Asteroideae</taxon>
        <taxon>Heliantheae alliance</taxon>
        <taxon>Millerieae</taxon>
        <taxon>Smallanthus</taxon>
    </lineage>
</organism>
<dbReference type="Proteomes" id="UP001056120">
    <property type="component" value="Linkage Group LG19"/>
</dbReference>
<evidence type="ECO:0000313" key="2">
    <source>
        <dbReference type="Proteomes" id="UP001056120"/>
    </source>
</evidence>
<proteinExistence type="predicted"/>
<dbReference type="EMBL" id="CM042036">
    <property type="protein sequence ID" value="KAI3743891.1"/>
    <property type="molecule type" value="Genomic_DNA"/>
</dbReference>
<evidence type="ECO:0000313" key="1">
    <source>
        <dbReference type="EMBL" id="KAI3743891.1"/>
    </source>
</evidence>
<accession>A0ACB9DC88</accession>
<sequence>MMRGHKGFLNSIPKGTTEVVFRGNFNKVAYYLALALCHKGIKVAISRSDDYQKLKLELDSTHGQDNMTLSRTYSQKVWLVGDGLSKEEELKASKGTLIIPYSRFPPNKVNKYCFYQTTPAMLTPKHLENVDSCENWLPRRVLSAWRIAGILHGLEGWNVNECGNEMFNVENIWQARKESRHLSSISSSCFREFINGYHSWISNRLAMETTWKLQGTTLHCTPASSLFVAFI</sequence>
<gene>
    <name evidence="1" type="ORF">L1987_56958</name>
</gene>